<dbReference type="Proteomes" id="UP000735302">
    <property type="component" value="Unassembled WGS sequence"/>
</dbReference>
<dbReference type="AlphaFoldDB" id="A0AAV3Y5Q6"/>
<gene>
    <name evidence="1" type="ORF">PoB_000401800</name>
</gene>
<accession>A0AAV3Y5Q6</accession>
<evidence type="ECO:0000313" key="1">
    <source>
        <dbReference type="EMBL" id="GFN77512.1"/>
    </source>
</evidence>
<evidence type="ECO:0000313" key="2">
    <source>
        <dbReference type="Proteomes" id="UP000735302"/>
    </source>
</evidence>
<reference evidence="1 2" key="1">
    <citation type="journal article" date="2021" name="Elife">
        <title>Chloroplast acquisition without the gene transfer in kleptoplastic sea slugs, Plakobranchus ocellatus.</title>
        <authorList>
            <person name="Maeda T."/>
            <person name="Takahashi S."/>
            <person name="Yoshida T."/>
            <person name="Shimamura S."/>
            <person name="Takaki Y."/>
            <person name="Nagai Y."/>
            <person name="Toyoda A."/>
            <person name="Suzuki Y."/>
            <person name="Arimoto A."/>
            <person name="Ishii H."/>
            <person name="Satoh N."/>
            <person name="Nishiyama T."/>
            <person name="Hasebe M."/>
            <person name="Maruyama T."/>
            <person name="Minagawa J."/>
            <person name="Obokata J."/>
            <person name="Shigenobu S."/>
        </authorList>
    </citation>
    <scope>NUCLEOTIDE SEQUENCE [LARGE SCALE GENOMIC DNA]</scope>
</reference>
<comment type="caution">
    <text evidence="1">The sequence shown here is derived from an EMBL/GenBank/DDBJ whole genome shotgun (WGS) entry which is preliminary data.</text>
</comment>
<organism evidence="1 2">
    <name type="scientific">Plakobranchus ocellatus</name>
    <dbReference type="NCBI Taxonomy" id="259542"/>
    <lineage>
        <taxon>Eukaryota</taxon>
        <taxon>Metazoa</taxon>
        <taxon>Spiralia</taxon>
        <taxon>Lophotrochozoa</taxon>
        <taxon>Mollusca</taxon>
        <taxon>Gastropoda</taxon>
        <taxon>Heterobranchia</taxon>
        <taxon>Euthyneura</taxon>
        <taxon>Panpulmonata</taxon>
        <taxon>Sacoglossa</taxon>
        <taxon>Placobranchoidea</taxon>
        <taxon>Plakobranchidae</taxon>
        <taxon>Plakobranchus</taxon>
    </lineage>
</organism>
<protein>
    <submittedName>
        <fullName evidence="1">Uncharacterized protein</fullName>
    </submittedName>
</protein>
<dbReference type="EMBL" id="BLXT01000491">
    <property type="protein sequence ID" value="GFN77512.1"/>
    <property type="molecule type" value="Genomic_DNA"/>
</dbReference>
<name>A0AAV3Y5Q6_9GAST</name>
<keyword evidence="2" id="KW-1185">Reference proteome</keyword>
<proteinExistence type="predicted"/>
<sequence>MDDRRSQNLKSSCFGQALCAKQEVFCRSLSVLPQINPDTNRCCYFISIVRVAPLSSPNQLIHQRSFPYCDKLVNASSGNPTTMKQRAALLREKKRPGSPNNKQSLVVVILCRLLGWPSPRTVCSRISLQLMIWRCGRNQFDQGL</sequence>